<evidence type="ECO:0000256" key="4">
    <source>
        <dbReference type="SAM" id="Phobius"/>
    </source>
</evidence>
<feature type="transmembrane region" description="Helical" evidence="4">
    <location>
        <begin position="297"/>
        <end position="316"/>
    </location>
</feature>
<evidence type="ECO:0000259" key="5">
    <source>
        <dbReference type="Pfam" id="PF00535"/>
    </source>
</evidence>
<reference evidence="6 7" key="1">
    <citation type="submission" date="2023-05" db="EMBL/GenBank/DDBJ databases">
        <authorList>
            <person name="Zhang X."/>
        </authorList>
    </citation>
    <scope>NUCLEOTIDE SEQUENCE [LARGE SCALE GENOMIC DNA]</scope>
    <source>
        <strain evidence="6 7">DM2B3-1</strain>
    </source>
</reference>
<dbReference type="SUPFAM" id="SSF53448">
    <property type="entry name" value="Nucleotide-diphospho-sugar transferases"/>
    <property type="match status" value="1"/>
</dbReference>
<dbReference type="Pfam" id="PF00535">
    <property type="entry name" value="Glycos_transf_2"/>
    <property type="match status" value="1"/>
</dbReference>
<evidence type="ECO:0000313" key="7">
    <source>
        <dbReference type="Proteomes" id="UP001228581"/>
    </source>
</evidence>
<dbReference type="EC" id="2.4.-.-" evidence="6"/>
<evidence type="ECO:0000313" key="6">
    <source>
        <dbReference type="EMBL" id="MDJ1494335.1"/>
    </source>
</evidence>
<dbReference type="Proteomes" id="UP001228581">
    <property type="component" value="Unassembled WGS sequence"/>
</dbReference>
<dbReference type="GO" id="GO:0016757">
    <property type="term" value="F:glycosyltransferase activity"/>
    <property type="evidence" value="ECO:0007669"/>
    <property type="project" value="UniProtKB-KW"/>
</dbReference>
<keyword evidence="2 6" id="KW-0328">Glycosyltransferase</keyword>
<accession>A0ABT7CKW1</accession>
<feature type="transmembrane region" description="Helical" evidence="4">
    <location>
        <begin position="322"/>
        <end position="343"/>
    </location>
</feature>
<feature type="domain" description="Glycosyltransferase 2-like" evidence="5">
    <location>
        <begin position="53"/>
        <end position="226"/>
    </location>
</feature>
<proteinExistence type="inferred from homology"/>
<keyword evidence="3 6" id="KW-0808">Transferase</keyword>
<protein>
    <submittedName>
        <fullName evidence="6">Glycosyltransferase</fullName>
        <ecNumber evidence="6">2.4.-.-</ecNumber>
    </submittedName>
</protein>
<comment type="similarity">
    <text evidence="1">Belongs to the glycosyltransferase 2 family.</text>
</comment>
<organism evidence="6 7">
    <name type="scientific">Xanthocytophaga flava</name>
    <dbReference type="NCBI Taxonomy" id="3048013"/>
    <lineage>
        <taxon>Bacteria</taxon>
        <taxon>Pseudomonadati</taxon>
        <taxon>Bacteroidota</taxon>
        <taxon>Cytophagia</taxon>
        <taxon>Cytophagales</taxon>
        <taxon>Rhodocytophagaceae</taxon>
        <taxon>Xanthocytophaga</taxon>
    </lineage>
</organism>
<dbReference type="PANTHER" id="PTHR43630:SF1">
    <property type="entry name" value="POLY-BETA-1,6-N-ACETYL-D-GLUCOSAMINE SYNTHASE"/>
    <property type="match status" value="1"/>
</dbReference>
<feature type="transmembrane region" description="Helical" evidence="4">
    <location>
        <begin position="355"/>
        <end position="375"/>
    </location>
</feature>
<dbReference type="InterPro" id="IPR029044">
    <property type="entry name" value="Nucleotide-diphossugar_trans"/>
</dbReference>
<feature type="transmembrane region" description="Helical" evidence="4">
    <location>
        <begin position="12"/>
        <end position="34"/>
    </location>
</feature>
<keyword evidence="4" id="KW-1133">Transmembrane helix</keyword>
<sequence length="391" mass="44512">MYLNQISAPLIFAYTFFIIQILYALFTLILWIAWQKLPIYNPVTEGIVHTRISVIIVVRNEESNIIDLLNSLSHQTYPKHLFKVYIVDDFSTDATVSLLKHFQLTSPFPLQILELKAHPSAESINGNFKKKGIEWAISESDGELIVTTDGDCIVPADWLTTIASFQVKTNAQMICGAVTFSEPSIFAKIQAVEFASLIGSGAATLQIGIPTMCNAANLAFTRRAFIEVHGYKDTASTATGDDLFLMHKIYQTYPTQVHFLKQSQAIVLTQPQPNLVAFYQQRRRWASKWHLYSDWRVSAVAVFIFMNCLSLLASIPTLFINILPLIFFITGISLRWISEWVLLGSLLSFLKKRHLIVWIFPVQWIYPLYVVFFGLTAQKKGYSWKGRKLDQ</sequence>
<evidence type="ECO:0000256" key="2">
    <source>
        <dbReference type="ARBA" id="ARBA00022676"/>
    </source>
</evidence>
<keyword evidence="4" id="KW-0812">Transmembrane</keyword>
<dbReference type="InterPro" id="IPR001173">
    <property type="entry name" value="Glyco_trans_2-like"/>
</dbReference>
<keyword evidence="7" id="KW-1185">Reference proteome</keyword>
<name>A0ABT7CKW1_9BACT</name>
<comment type="caution">
    <text evidence="6">The sequence shown here is derived from an EMBL/GenBank/DDBJ whole genome shotgun (WGS) entry which is preliminary data.</text>
</comment>
<evidence type="ECO:0000256" key="1">
    <source>
        <dbReference type="ARBA" id="ARBA00006739"/>
    </source>
</evidence>
<evidence type="ECO:0000256" key="3">
    <source>
        <dbReference type="ARBA" id="ARBA00022679"/>
    </source>
</evidence>
<dbReference type="EMBL" id="JASJOT010000009">
    <property type="protein sequence ID" value="MDJ1494335.1"/>
    <property type="molecule type" value="Genomic_DNA"/>
</dbReference>
<gene>
    <name evidence="6" type="ORF">QNI19_15435</name>
</gene>
<dbReference type="PANTHER" id="PTHR43630">
    <property type="entry name" value="POLY-BETA-1,6-N-ACETYL-D-GLUCOSAMINE SYNTHASE"/>
    <property type="match status" value="1"/>
</dbReference>
<dbReference type="Gene3D" id="3.90.550.10">
    <property type="entry name" value="Spore Coat Polysaccharide Biosynthesis Protein SpsA, Chain A"/>
    <property type="match status" value="1"/>
</dbReference>
<keyword evidence="4" id="KW-0472">Membrane</keyword>